<feature type="binding site" evidence="3">
    <location>
        <position position="343"/>
    </location>
    <ligand>
        <name>acetyl-CoA</name>
        <dbReference type="ChEBI" id="CHEBI:57288"/>
    </ligand>
</feature>
<evidence type="ECO:0000256" key="2">
    <source>
        <dbReference type="PIRSR" id="PIRSR620019-1"/>
    </source>
</evidence>
<dbReference type="InterPro" id="IPR041561">
    <property type="entry name" value="PglD_N"/>
</dbReference>
<evidence type="ECO:0000259" key="5">
    <source>
        <dbReference type="Pfam" id="PF17836"/>
    </source>
</evidence>
<accession>F0SSF6</accession>
<dbReference type="eggNOG" id="COG2148">
    <property type="taxonomic scope" value="Bacteria"/>
</dbReference>
<dbReference type="eggNOG" id="COG0110">
    <property type="taxonomic scope" value="Bacteria"/>
</dbReference>
<dbReference type="InterPro" id="IPR020019">
    <property type="entry name" value="AcTrfase_PglD-like"/>
</dbReference>
<dbReference type="InterPro" id="IPR003362">
    <property type="entry name" value="Bact_transf"/>
</dbReference>
<dbReference type="Gene3D" id="2.160.10.10">
    <property type="entry name" value="Hexapeptide repeat proteins"/>
    <property type="match status" value="1"/>
</dbReference>
<dbReference type="EMBL" id="CP002546">
    <property type="protein sequence ID" value="ADY59227.1"/>
    <property type="molecule type" value="Genomic_DNA"/>
</dbReference>
<dbReference type="STRING" id="756272.Plabr_1616"/>
<dbReference type="HOGENOM" id="CLU_054372_0_0_0"/>
<dbReference type="Gene3D" id="3.40.50.20">
    <property type="match status" value="1"/>
</dbReference>
<evidence type="ECO:0000313" key="6">
    <source>
        <dbReference type="EMBL" id="ADY59227.1"/>
    </source>
</evidence>
<feature type="binding site" evidence="3">
    <location>
        <position position="270"/>
    </location>
    <ligand>
        <name>substrate</name>
    </ligand>
</feature>
<feature type="site" description="Increases basicity of active site His" evidence="2">
    <location>
        <position position="335"/>
    </location>
</feature>
<proteinExistence type="inferred from homology"/>
<organism evidence="6 7">
    <name type="scientific">Rubinisphaera brasiliensis (strain ATCC 49424 / DSM 5305 / JCM 21570 / IAM 15109 / NBRC 103401 / IFAM 1448)</name>
    <name type="common">Planctomyces brasiliensis</name>
    <dbReference type="NCBI Taxonomy" id="756272"/>
    <lineage>
        <taxon>Bacteria</taxon>
        <taxon>Pseudomonadati</taxon>
        <taxon>Planctomycetota</taxon>
        <taxon>Planctomycetia</taxon>
        <taxon>Planctomycetales</taxon>
        <taxon>Planctomycetaceae</taxon>
        <taxon>Rubinisphaera</taxon>
    </lineage>
</organism>
<dbReference type="PANTHER" id="PTHR30576">
    <property type="entry name" value="COLANIC BIOSYNTHESIS UDP-GLUCOSE LIPID CARRIER TRANSFERASE"/>
    <property type="match status" value="1"/>
</dbReference>
<gene>
    <name evidence="6" type="ordered locus">Plabr_1616</name>
</gene>
<sequence>MNRVGQMIKRSFDFCAAAVALVVLSPVIAVVALLVRVFLGAPVFFVQERPGKDGRLFRMIKFRTMKNAVDRQGNPLPDEKRMTKFGSFLRKASLDELPELINVLRGEMSLVGPRPLLPQYLNLYTPTQARRHDVLPGVTGWAQINGRNALPWDEKFALDVWYVENRSFWLDLNILFRTVQKVVMPSGVSQDGHVTMQAFDRVTSSRIALVGAGGHAKVVLDTLQAAGETVDRVYDDNPDLQGKDFCGIPVAGPIDQLRECPGQKAIIAIGDCSKRRELAQAYDCQWISAIHPNAYVAPTASVGAGSLIAAGAIVQAAATVGDHVIVNTGATVDHDCRLADFVHICPGTNLGGNVSIGKETMCGLGSRLLPGVTVGADVLVGAGSVVNRTVADGVTVIGIPARPVPLGLAKKSRPPKAA</sequence>
<dbReference type="SUPFAM" id="SSF51161">
    <property type="entry name" value="Trimeric LpxA-like enzymes"/>
    <property type="match status" value="1"/>
</dbReference>
<dbReference type="eggNOG" id="COG1086">
    <property type="taxonomic scope" value="Bacteria"/>
</dbReference>
<feature type="domain" description="PglD N-terminal" evidence="5">
    <location>
        <begin position="206"/>
        <end position="280"/>
    </location>
</feature>
<name>F0SSF6_RUBBR</name>
<feature type="active site" description="Proton acceptor" evidence="2">
    <location>
        <position position="334"/>
    </location>
</feature>
<reference evidence="7" key="1">
    <citation type="submission" date="2011-02" db="EMBL/GenBank/DDBJ databases">
        <title>The complete genome of Planctomyces brasiliensis DSM 5305.</title>
        <authorList>
            <person name="Lucas S."/>
            <person name="Copeland A."/>
            <person name="Lapidus A."/>
            <person name="Bruce D."/>
            <person name="Goodwin L."/>
            <person name="Pitluck S."/>
            <person name="Kyrpides N."/>
            <person name="Mavromatis K."/>
            <person name="Pagani I."/>
            <person name="Ivanova N."/>
            <person name="Ovchinnikova G."/>
            <person name="Lu M."/>
            <person name="Detter J.C."/>
            <person name="Han C."/>
            <person name="Land M."/>
            <person name="Hauser L."/>
            <person name="Markowitz V."/>
            <person name="Cheng J.-F."/>
            <person name="Hugenholtz P."/>
            <person name="Woyke T."/>
            <person name="Wu D."/>
            <person name="Tindall B."/>
            <person name="Pomrenke H.G."/>
            <person name="Brambilla E."/>
            <person name="Klenk H.-P."/>
            <person name="Eisen J.A."/>
        </authorList>
    </citation>
    <scope>NUCLEOTIDE SEQUENCE [LARGE SCALE GENOMIC DNA]</scope>
    <source>
        <strain evidence="7">ATCC 49424 / DSM 5305 / JCM 21570 / NBRC 103401 / IFAM 1448</strain>
    </source>
</reference>
<dbReference type="Pfam" id="PF02397">
    <property type="entry name" value="Bac_transf"/>
    <property type="match status" value="1"/>
</dbReference>
<feature type="domain" description="Bacterial sugar transferase" evidence="4">
    <location>
        <begin position="9"/>
        <end position="183"/>
    </location>
</feature>
<dbReference type="Proteomes" id="UP000006860">
    <property type="component" value="Chromosome"/>
</dbReference>
<evidence type="ECO:0000313" key="7">
    <source>
        <dbReference type="Proteomes" id="UP000006860"/>
    </source>
</evidence>
<dbReference type="Pfam" id="PF17836">
    <property type="entry name" value="PglD_N"/>
    <property type="match status" value="1"/>
</dbReference>
<evidence type="ECO:0000256" key="1">
    <source>
        <dbReference type="ARBA" id="ARBA00006464"/>
    </source>
</evidence>
<evidence type="ECO:0000259" key="4">
    <source>
        <dbReference type="Pfam" id="PF02397"/>
    </source>
</evidence>
<dbReference type="KEGG" id="pbs:Plabr_1616"/>
<dbReference type="CDD" id="cd03360">
    <property type="entry name" value="LbH_AT_putative"/>
    <property type="match status" value="1"/>
</dbReference>
<dbReference type="AlphaFoldDB" id="F0SSF6"/>
<evidence type="ECO:0000256" key="3">
    <source>
        <dbReference type="PIRSR" id="PIRSR620019-2"/>
    </source>
</evidence>
<dbReference type="NCBIfam" id="TIGR03570">
    <property type="entry name" value="NeuD_NnaD"/>
    <property type="match status" value="1"/>
</dbReference>
<dbReference type="GO" id="GO:0047360">
    <property type="term" value="F:undecaprenyl-phosphate galactose phosphotransferase activity"/>
    <property type="evidence" value="ECO:0007669"/>
    <property type="project" value="UniProtKB-EC"/>
</dbReference>
<keyword evidence="7" id="KW-1185">Reference proteome</keyword>
<dbReference type="InterPro" id="IPR011004">
    <property type="entry name" value="Trimer_LpxA-like_sf"/>
</dbReference>
<protein>
    <submittedName>
        <fullName evidence="6">Sugar O-acyltransferase, sialic acid O-acetyltransferase NeuD family</fullName>
        <ecNumber evidence="6">2.7.8.6</ecNumber>
    </submittedName>
</protein>
<dbReference type="EC" id="2.7.8.6" evidence="6"/>
<keyword evidence="6" id="KW-0808">Transferase</keyword>
<comment type="similarity">
    <text evidence="1">Belongs to the bacterial sugar transferase family.</text>
</comment>
<dbReference type="PANTHER" id="PTHR30576:SF8">
    <property type="entry name" value="UNDECAPRENYL-PHOSPHATE GALACTOSE PHOSPHOTRANSFERASE"/>
    <property type="match status" value="1"/>
</dbReference>